<dbReference type="Gene3D" id="3.40.50.1110">
    <property type="entry name" value="SGNH hydrolase"/>
    <property type="match status" value="1"/>
</dbReference>
<dbReference type="RefSeq" id="WP_027885970.1">
    <property type="nucleotide sequence ID" value="NZ_BMWY01000001.1"/>
</dbReference>
<accession>A0ABQ3BHL7</accession>
<dbReference type="InterPro" id="IPR014982">
    <property type="entry name" value="GSCFA"/>
</dbReference>
<dbReference type="InterPro" id="IPR036514">
    <property type="entry name" value="SGNH_hydro_sf"/>
</dbReference>
<name>A0ABQ3BHL7_9FLAO</name>
<evidence type="ECO:0000313" key="2">
    <source>
        <dbReference type="EMBL" id="GGZ45589.1"/>
    </source>
</evidence>
<keyword evidence="3" id="KW-1185">Reference proteome</keyword>
<evidence type="ECO:0000313" key="3">
    <source>
        <dbReference type="Proteomes" id="UP000615593"/>
    </source>
</evidence>
<comment type="caution">
    <text evidence="2">The sequence shown here is derived from an EMBL/GenBank/DDBJ whole genome shotgun (WGS) entry which is preliminary data.</text>
</comment>
<dbReference type="EMBL" id="BMWY01000001">
    <property type="protein sequence ID" value="GGZ45589.1"/>
    <property type="molecule type" value="Genomic_DNA"/>
</dbReference>
<dbReference type="SUPFAM" id="SSF52266">
    <property type="entry name" value="SGNH hydrolase"/>
    <property type="match status" value="1"/>
</dbReference>
<gene>
    <name evidence="2" type="ORF">GCM10008088_03550</name>
</gene>
<feature type="domain" description="GSCFA" evidence="1">
    <location>
        <begin position="21"/>
        <end position="257"/>
    </location>
</feature>
<reference evidence="3" key="1">
    <citation type="journal article" date="2019" name="Int. J. Syst. Evol. Microbiol.">
        <title>The Global Catalogue of Microorganisms (GCM) 10K type strain sequencing project: providing services to taxonomists for standard genome sequencing and annotation.</title>
        <authorList>
            <consortium name="The Broad Institute Genomics Platform"/>
            <consortium name="The Broad Institute Genome Sequencing Center for Infectious Disease"/>
            <person name="Wu L."/>
            <person name="Ma J."/>
        </authorList>
    </citation>
    <scope>NUCLEOTIDE SEQUENCE [LARGE SCALE GENOMIC DNA]</scope>
    <source>
        <strain evidence="3">KCTC 12708</strain>
    </source>
</reference>
<dbReference type="Proteomes" id="UP000615593">
    <property type="component" value="Unassembled WGS sequence"/>
</dbReference>
<organism evidence="2 3">
    <name type="scientific">Mesonia mobilis</name>
    <dbReference type="NCBI Taxonomy" id="369791"/>
    <lineage>
        <taxon>Bacteria</taxon>
        <taxon>Pseudomonadati</taxon>
        <taxon>Bacteroidota</taxon>
        <taxon>Flavobacteriia</taxon>
        <taxon>Flavobacteriales</taxon>
        <taxon>Flavobacteriaceae</taxon>
        <taxon>Mesonia</taxon>
    </lineage>
</organism>
<dbReference type="GeneID" id="94367999"/>
<proteinExistence type="predicted"/>
<protein>
    <recommendedName>
        <fullName evidence="1">GSCFA domain-containing protein</fullName>
    </recommendedName>
</protein>
<dbReference type="Pfam" id="PF08885">
    <property type="entry name" value="GSCFA"/>
    <property type="match status" value="1"/>
</dbReference>
<evidence type="ECO:0000259" key="1">
    <source>
        <dbReference type="Pfam" id="PF08885"/>
    </source>
</evidence>
<sequence>MQLQTQIKIKKEQPQIDYSSKVLLLGSCFAENIGKKFLYHQFQQLQNPLGILFHPFAIERFSQRVVQQNEFTPKDIFQYQEIFSCFEAHSRMNALSEEKILQHLNSALTETFQFLKETSHVIITLGTSWIYRHLEQDKYVANCHKIPQKNFSKELSSVSEIEKSLRNTIGYIQQLNKNCEFIFTVSPVRHAKDGFVENTRSKSHLITALHQIVEKENQLHYFPSYELMMDELRDYRFYADDLLHPNQVAIDYIWERFQETWLAEECFPTMKKVQQIRQGLAHRPFNPNSVAHQKFQQKLQQQIELLQQQFPLMKF</sequence>